<protein>
    <recommendedName>
        <fullName evidence="4">SH3 domain-containing protein</fullName>
    </recommendedName>
</protein>
<evidence type="ECO:0008006" key="4">
    <source>
        <dbReference type="Google" id="ProtNLM"/>
    </source>
</evidence>
<organism evidence="2 3">
    <name type="scientific">Blattamonas nauphoetae</name>
    <dbReference type="NCBI Taxonomy" id="2049346"/>
    <lineage>
        <taxon>Eukaryota</taxon>
        <taxon>Metamonada</taxon>
        <taxon>Preaxostyla</taxon>
        <taxon>Oxymonadida</taxon>
        <taxon>Blattamonas</taxon>
    </lineage>
</organism>
<accession>A0ABQ9XH23</accession>
<evidence type="ECO:0000313" key="2">
    <source>
        <dbReference type="EMBL" id="KAK2951758.1"/>
    </source>
</evidence>
<evidence type="ECO:0000256" key="1">
    <source>
        <dbReference type="SAM" id="MobiDB-lite"/>
    </source>
</evidence>
<keyword evidence="3" id="KW-1185">Reference proteome</keyword>
<comment type="caution">
    <text evidence="2">The sequence shown here is derived from an EMBL/GenBank/DDBJ whole genome shotgun (WGS) entry which is preliminary data.</text>
</comment>
<reference evidence="2 3" key="1">
    <citation type="journal article" date="2022" name="bioRxiv">
        <title>Genomics of Preaxostyla Flagellates Illuminates Evolutionary Transitions and the Path Towards Mitochondrial Loss.</title>
        <authorList>
            <person name="Novak L.V.F."/>
            <person name="Treitli S.C."/>
            <person name="Pyrih J."/>
            <person name="Halakuc P."/>
            <person name="Pipaliya S.V."/>
            <person name="Vacek V."/>
            <person name="Brzon O."/>
            <person name="Soukal P."/>
            <person name="Eme L."/>
            <person name="Dacks J.B."/>
            <person name="Karnkowska A."/>
            <person name="Elias M."/>
            <person name="Hampl V."/>
        </authorList>
    </citation>
    <scope>NUCLEOTIDE SEQUENCE [LARGE SCALE GENOMIC DNA]</scope>
    <source>
        <strain evidence="2">NAU3</strain>
        <tissue evidence="2">Gut</tissue>
    </source>
</reference>
<sequence length="206" mass="23413">MQNTYSVYACLETPVLLKHCLVKAPYWLEESAWAFMKESGLKAGELCFCYAFDWPGEVWMLGEVKGEVGMLPMNFFRVPRMGEEKRRRRRKLWSRLSPSCLPIACQTKRDFGSASLSVSTESGGGRCGGKERGNAEQAKVNVRIHRRRQRQSSKGKAGILDRFRNERLRTIRMGVILPVTFSGPRRPTRRTSLCPPSTPTQHATNC</sequence>
<evidence type="ECO:0000313" key="3">
    <source>
        <dbReference type="Proteomes" id="UP001281761"/>
    </source>
</evidence>
<feature type="compositionally biased region" description="Polar residues" evidence="1">
    <location>
        <begin position="190"/>
        <end position="206"/>
    </location>
</feature>
<dbReference type="EMBL" id="JARBJD010000113">
    <property type="protein sequence ID" value="KAK2951758.1"/>
    <property type="molecule type" value="Genomic_DNA"/>
</dbReference>
<dbReference type="Proteomes" id="UP001281761">
    <property type="component" value="Unassembled WGS sequence"/>
</dbReference>
<feature type="region of interest" description="Disordered" evidence="1">
    <location>
        <begin position="116"/>
        <end position="138"/>
    </location>
</feature>
<feature type="region of interest" description="Disordered" evidence="1">
    <location>
        <begin position="182"/>
        <end position="206"/>
    </location>
</feature>
<proteinExistence type="predicted"/>
<name>A0ABQ9XH23_9EUKA</name>
<gene>
    <name evidence="2" type="ORF">BLNAU_13251</name>
</gene>